<comment type="catalytic activity">
    <reaction evidence="1 5">
        <text>uridine(55) in tRNA = pseudouridine(55) in tRNA</text>
        <dbReference type="Rhea" id="RHEA:42532"/>
        <dbReference type="Rhea" id="RHEA-COMP:10101"/>
        <dbReference type="Rhea" id="RHEA-COMP:10102"/>
        <dbReference type="ChEBI" id="CHEBI:65314"/>
        <dbReference type="ChEBI" id="CHEBI:65315"/>
        <dbReference type="EC" id="5.4.99.25"/>
    </reaction>
</comment>
<comment type="similarity">
    <text evidence="2 5">Belongs to the pseudouridine synthase TruB family. Type 1 subfamily.</text>
</comment>
<dbReference type="InterPro" id="IPR002501">
    <property type="entry name" value="PsdUridine_synth_N"/>
</dbReference>
<dbReference type="GO" id="GO:0031119">
    <property type="term" value="P:tRNA pseudouridine synthesis"/>
    <property type="evidence" value="ECO:0007669"/>
    <property type="project" value="UniProtKB-UniRule"/>
</dbReference>
<reference evidence="8 9" key="1">
    <citation type="submission" date="2018-04" db="EMBL/GenBank/DDBJ databases">
        <title>Genome sequence of Buchnera aphidicola from Melaphis sacchari.</title>
        <authorList>
            <person name="Geib S.M."/>
            <person name="Palmer N.A."/>
            <person name="Sattler S.E."/>
            <person name="Sarath G."/>
        </authorList>
    </citation>
    <scope>NUCLEOTIDE SEQUENCE [LARGE SCALE GENOMIC DNA]</scope>
    <source>
        <strain evidence="8 9">LSU</strain>
    </source>
</reference>
<evidence type="ECO:0000313" key="9">
    <source>
        <dbReference type="Proteomes" id="UP000244884"/>
    </source>
</evidence>
<dbReference type="InterPro" id="IPR032819">
    <property type="entry name" value="TruB_C"/>
</dbReference>
<dbReference type="SUPFAM" id="SSF55120">
    <property type="entry name" value="Pseudouridine synthase"/>
    <property type="match status" value="1"/>
</dbReference>
<keyword evidence="4 5" id="KW-0413">Isomerase</keyword>
<gene>
    <name evidence="5" type="primary">truB</name>
    <name evidence="8" type="ORF">DD681_01170</name>
</gene>
<dbReference type="InterPro" id="IPR020103">
    <property type="entry name" value="PsdUridine_synth_cat_dom_sf"/>
</dbReference>
<comment type="caution">
    <text evidence="5">Lacks conserved residue(s) required for the propagation of feature annotation.</text>
</comment>
<feature type="domain" description="tRNA pseudouridylate synthase B C-terminal" evidence="7">
    <location>
        <begin position="179"/>
        <end position="219"/>
    </location>
</feature>
<dbReference type="RefSeq" id="WP_158341191.1">
    <property type="nucleotide sequence ID" value="NZ_CP029161.1"/>
</dbReference>
<accession>A0A2U8DF18</accession>
<evidence type="ECO:0000256" key="3">
    <source>
        <dbReference type="ARBA" id="ARBA00022694"/>
    </source>
</evidence>
<evidence type="ECO:0000256" key="4">
    <source>
        <dbReference type="ARBA" id="ARBA00023235"/>
    </source>
</evidence>
<evidence type="ECO:0000259" key="7">
    <source>
        <dbReference type="Pfam" id="PF16198"/>
    </source>
</evidence>
<dbReference type="Gene3D" id="3.30.2350.10">
    <property type="entry name" value="Pseudouridine synthase"/>
    <property type="match status" value="1"/>
</dbReference>
<keyword evidence="3 5" id="KW-0819">tRNA processing</keyword>
<proteinExistence type="inferred from homology"/>
<evidence type="ECO:0000256" key="2">
    <source>
        <dbReference type="ARBA" id="ARBA00005642"/>
    </source>
</evidence>
<dbReference type="Pfam" id="PF01509">
    <property type="entry name" value="TruB_N"/>
    <property type="match status" value="1"/>
</dbReference>
<feature type="binding site" evidence="5">
    <location>
        <position position="198"/>
    </location>
    <ligand>
        <name>substrate</name>
    </ligand>
</feature>
<feature type="domain" description="Pseudouridine synthase II N-terminal" evidence="6">
    <location>
        <begin position="31"/>
        <end position="178"/>
    </location>
</feature>
<dbReference type="GO" id="GO:1990481">
    <property type="term" value="P:mRNA pseudouridine synthesis"/>
    <property type="evidence" value="ECO:0007669"/>
    <property type="project" value="TreeGrafter"/>
</dbReference>
<dbReference type="PANTHER" id="PTHR13767">
    <property type="entry name" value="TRNA-PSEUDOURIDINE SYNTHASE"/>
    <property type="match status" value="1"/>
</dbReference>
<dbReference type="EMBL" id="CP029161">
    <property type="protein sequence ID" value="AWH90420.1"/>
    <property type="molecule type" value="Genomic_DNA"/>
</dbReference>
<dbReference type="Pfam" id="PF16198">
    <property type="entry name" value="TruB_C_2"/>
    <property type="match status" value="1"/>
</dbReference>
<dbReference type="HAMAP" id="MF_01080">
    <property type="entry name" value="TruB_bact"/>
    <property type="match status" value="1"/>
</dbReference>
<dbReference type="GO" id="GO:0160148">
    <property type="term" value="F:tRNA pseudouridine(55) synthase activity"/>
    <property type="evidence" value="ECO:0007669"/>
    <property type="project" value="UniProtKB-EC"/>
</dbReference>
<dbReference type="EC" id="5.4.99.25" evidence="5"/>
<evidence type="ECO:0000256" key="1">
    <source>
        <dbReference type="ARBA" id="ARBA00000385"/>
    </source>
</evidence>
<dbReference type="Proteomes" id="UP000244884">
    <property type="component" value="Chromosome"/>
</dbReference>
<sequence>MVIHKKRNVHGFLLLDKPKGVSSNNILQKIKKVFYAKKAGYIGTLDPLATGILPICFGKCTKLSHDLNQFDKKYSVIAKFGETTSTADSEGILLKKRSVFFTFSDLENALQKLTGSINQIPPMYSAIKYNGIPLYKYARKGLNISRNSRKVFIHNFYFIAQKKNLVKLEVHCSKGTYIRTLIEDLGEILNCGAHVIALRRLQVGLFPFNRLVSASYLFNIMSKKKIYDLDFFKKIDSFLISAKNIVSFFPKIYLSTKELSFFVSGKKIHIISEIKNSLVQVFSKKSGYFISLGKIIFNKKVLILHRFISIIN</sequence>
<comment type="function">
    <text evidence="5">Responsible for synthesis of pseudouridine from uracil-55 in the psi GC loop of transfer RNAs.</text>
</comment>
<dbReference type="OrthoDB" id="9802309at2"/>
<dbReference type="GO" id="GO:0003723">
    <property type="term" value="F:RNA binding"/>
    <property type="evidence" value="ECO:0007669"/>
    <property type="project" value="InterPro"/>
</dbReference>
<dbReference type="CDD" id="cd02573">
    <property type="entry name" value="PseudoU_synth_EcTruB"/>
    <property type="match status" value="1"/>
</dbReference>
<dbReference type="AlphaFoldDB" id="A0A2U8DF18"/>
<organism evidence="8 9">
    <name type="scientific">Buchnera aphidicola</name>
    <name type="common">Melanaphis sacchari</name>
    <dbReference type="NCBI Taxonomy" id="2173854"/>
    <lineage>
        <taxon>Bacteria</taxon>
        <taxon>Pseudomonadati</taxon>
        <taxon>Pseudomonadota</taxon>
        <taxon>Gammaproteobacteria</taxon>
        <taxon>Enterobacterales</taxon>
        <taxon>Erwiniaceae</taxon>
        <taxon>Buchnera</taxon>
    </lineage>
</organism>
<dbReference type="NCBIfam" id="TIGR00431">
    <property type="entry name" value="TruB"/>
    <property type="match status" value="1"/>
</dbReference>
<feature type="binding site" evidence="5">
    <location>
        <position position="74"/>
    </location>
    <ligand>
        <name>substrate</name>
    </ligand>
</feature>
<evidence type="ECO:0000259" key="6">
    <source>
        <dbReference type="Pfam" id="PF01509"/>
    </source>
</evidence>
<evidence type="ECO:0000256" key="5">
    <source>
        <dbReference type="HAMAP-Rule" id="MF_01080"/>
    </source>
</evidence>
<protein>
    <recommendedName>
        <fullName evidence="5">tRNA pseudouridine synthase B</fullName>
        <ecNumber evidence="5">5.4.99.25</ecNumber>
    </recommendedName>
    <alternativeName>
        <fullName evidence="5">tRNA pseudouridine(55) synthase</fullName>
        <shortName evidence="5">Psi55 synthase</shortName>
    </alternativeName>
    <alternativeName>
        <fullName evidence="5">tRNA pseudouridylate synthase</fullName>
    </alternativeName>
    <alternativeName>
        <fullName evidence="5">tRNA-uridine isomerase</fullName>
    </alternativeName>
</protein>
<dbReference type="PANTHER" id="PTHR13767:SF2">
    <property type="entry name" value="PSEUDOURIDYLATE SYNTHASE TRUB1"/>
    <property type="match status" value="1"/>
</dbReference>
<evidence type="ECO:0000313" key="8">
    <source>
        <dbReference type="EMBL" id="AWH90420.1"/>
    </source>
</evidence>
<name>A0A2U8DF18_9GAMM</name>
<feature type="binding site" evidence="5">
    <location>
        <position position="177"/>
    </location>
    <ligand>
        <name>substrate</name>
    </ligand>
</feature>
<dbReference type="InterPro" id="IPR014780">
    <property type="entry name" value="tRNA_psdUridine_synth_TruB"/>
</dbReference>
<feature type="active site" description="Nucleophile" evidence="5">
    <location>
        <position position="46"/>
    </location>
</feature>